<evidence type="ECO:0000259" key="2">
    <source>
        <dbReference type="Pfam" id="PF07000"/>
    </source>
</evidence>
<feature type="compositionally biased region" description="Acidic residues" evidence="1">
    <location>
        <begin position="237"/>
        <end position="246"/>
    </location>
</feature>
<dbReference type="PANTHER" id="PTHR13379:SF0">
    <property type="entry name" value="UPF0415 PROTEIN C7ORF25"/>
    <property type="match status" value="1"/>
</dbReference>
<dbReference type="GeneID" id="54486160"/>
<reference evidence="3" key="1">
    <citation type="journal article" date="2020" name="Stud. Mycol.">
        <title>101 Dothideomycetes genomes: a test case for predicting lifestyles and emergence of pathogens.</title>
        <authorList>
            <person name="Haridas S."/>
            <person name="Albert R."/>
            <person name="Binder M."/>
            <person name="Bloem J."/>
            <person name="Labutti K."/>
            <person name="Salamov A."/>
            <person name="Andreopoulos B."/>
            <person name="Baker S."/>
            <person name="Barry K."/>
            <person name="Bills G."/>
            <person name="Bluhm B."/>
            <person name="Cannon C."/>
            <person name="Castanera R."/>
            <person name="Culley D."/>
            <person name="Daum C."/>
            <person name="Ezra D."/>
            <person name="Gonzalez J."/>
            <person name="Henrissat B."/>
            <person name="Kuo A."/>
            <person name="Liang C."/>
            <person name="Lipzen A."/>
            <person name="Lutzoni F."/>
            <person name="Magnuson J."/>
            <person name="Mondo S."/>
            <person name="Nolan M."/>
            <person name="Ohm R."/>
            <person name="Pangilinan J."/>
            <person name="Park H.-J."/>
            <person name="Ramirez L."/>
            <person name="Alfaro M."/>
            <person name="Sun H."/>
            <person name="Tritt A."/>
            <person name="Yoshinaga Y."/>
            <person name="Zwiers L.-H."/>
            <person name="Turgeon B."/>
            <person name="Goodwin S."/>
            <person name="Spatafora J."/>
            <person name="Crous P."/>
            <person name="Grigoriev I."/>
        </authorList>
    </citation>
    <scope>NUCLEOTIDE SEQUENCE</scope>
    <source>
        <strain evidence="3">CBS 121739</strain>
    </source>
</reference>
<proteinExistence type="predicted"/>
<evidence type="ECO:0000313" key="4">
    <source>
        <dbReference type="Proteomes" id="UP000799437"/>
    </source>
</evidence>
<dbReference type="Pfam" id="PF07000">
    <property type="entry name" value="DUF1308"/>
    <property type="match status" value="1"/>
</dbReference>
<dbReference type="OrthoDB" id="441890at2759"/>
<dbReference type="Proteomes" id="UP000799437">
    <property type="component" value="Unassembled WGS sequence"/>
</dbReference>
<dbReference type="EMBL" id="ML996565">
    <property type="protein sequence ID" value="KAF2762853.1"/>
    <property type="molecule type" value="Genomic_DNA"/>
</dbReference>
<gene>
    <name evidence="3" type="ORF">EJ05DRAFT_481730</name>
</gene>
<dbReference type="RefSeq" id="XP_033605304.1">
    <property type="nucleotide sequence ID" value="XM_033745106.1"/>
</dbReference>
<dbReference type="InterPro" id="IPR010733">
    <property type="entry name" value="DUF1308"/>
</dbReference>
<sequence>MVVKPSSESIKHAIGLLKQSGVDPDIISKQDLLEFAVRSPDAQQYALSQLLKRLELDESEDEEGDAEEQASTAAQDLLERCRNLLHELEQFASYLKEHKKDGLVEFRTFRNELKSEIRFLERLQKSDLGAEKIQHNISSSNFPYYETLWSAAKRSSEVLTFRKWFYWEPSSPDSNMSDSAGRQSHKTQSTPNKSREKHSALVDVVTQNGRGWIKVSTVNDNRILMELAKQGWRNDSDSDDDMDVDDTNTSNKADKPKDDDEDQVSLLKIATDLSRAAKSNRIHTHLPHITFVLPRVHRGAYAAVDAVLSRIVATGCTVQTADEIPTTPPLAATLHSLMIDESRSFSTTVNVDCTILLALVSDISHMVVEPQPWYPKAVTQQIAVERRAQLLPNTLYPVLAGRDLTCTTEAAQRMRQIVSTIGTDSEKARANIFVCDDAQNTKDNLIKRLANLTDHDVPPVLCLPIRVLPPFDLPATLSALPAVAAKVAEQLTDINQSIFLSAWANGITTLSSNATVAKQIERIIEELRGEDEETTGPHVWICSESRSLVSKAGRGDGKWGSAETRSVVRDIIC</sequence>
<name>A0A6A6WL13_9PEZI</name>
<evidence type="ECO:0000313" key="3">
    <source>
        <dbReference type="EMBL" id="KAF2762853.1"/>
    </source>
</evidence>
<feature type="domain" description="DUF1308" evidence="2">
    <location>
        <begin position="349"/>
        <end position="434"/>
    </location>
</feature>
<feature type="region of interest" description="Disordered" evidence="1">
    <location>
        <begin position="233"/>
        <end position="263"/>
    </location>
</feature>
<feature type="compositionally biased region" description="Polar residues" evidence="1">
    <location>
        <begin position="171"/>
        <end position="192"/>
    </location>
</feature>
<organism evidence="3 4">
    <name type="scientific">Pseudovirgaria hyperparasitica</name>
    <dbReference type="NCBI Taxonomy" id="470096"/>
    <lineage>
        <taxon>Eukaryota</taxon>
        <taxon>Fungi</taxon>
        <taxon>Dikarya</taxon>
        <taxon>Ascomycota</taxon>
        <taxon>Pezizomycotina</taxon>
        <taxon>Dothideomycetes</taxon>
        <taxon>Dothideomycetes incertae sedis</taxon>
        <taxon>Acrospermales</taxon>
        <taxon>Acrospermaceae</taxon>
        <taxon>Pseudovirgaria</taxon>
    </lineage>
</organism>
<protein>
    <recommendedName>
        <fullName evidence="2">DUF1308 domain-containing protein</fullName>
    </recommendedName>
</protein>
<dbReference type="AlphaFoldDB" id="A0A6A6WL13"/>
<accession>A0A6A6WL13</accession>
<evidence type="ECO:0000256" key="1">
    <source>
        <dbReference type="SAM" id="MobiDB-lite"/>
    </source>
</evidence>
<feature type="region of interest" description="Disordered" evidence="1">
    <location>
        <begin position="171"/>
        <end position="198"/>
    </location>
</feature>
<keyword evidence="4" id="KW-1185">Reference proteome</keyword>
<dbReference type="PANTHER" id="PTHR13379">
    <property type="entry name" value="UNCHARACTERIZED DUF1308"/>
    <property type="match status" value="1"/>
</dbReference>